<protein>
    <submittedName>
        <fullName evidence="1">Uncharacterized protein</fullName>
    </submittedName>
</protein>
<evidence type="ECO:0000313" key="1">
    <source>
        <dbReference type="EMBL" id="QHS86983.1"/>
    </source>
</evidence>
<dbReference type="EMBL" id="MN739069">
    <property type="protein sequence ID" value="QHS86983.1"/>
    <property type="molecule type" value="Genomic_DNA"/>
</dbReference>
<reference evidence="1" key="1">
    <citation type="journal article" date="2020" name="Nature">
        <title>Giant virus diversity and host interactions through global metagenomics.</title>
        <authorList>
            <person name="Schulz F."/>
            <person name="Roux S."/>
            <person name="Paez-Espino D."/>
            <person name="Jungbluth S."/>
            <person name="Walsh D.A."/>
            <person name="Denef V.J."/>
            <person name="McMahon K.D."/>
            <person name="Konstantinidis K.T."/>
            <person name="Eloe-Fadrosh E.A."/>
            <person name="Kyrpides N.C."/>
            <person name="Woyke T."/>
        </authorList>
    </citation>
    <scope>NUCLEOTIDE SEQUENCE</scope>
    <source>
        <strain evidence="1">GVMAG-M-3300009422-16</strain>
    </source>
</reference>
<organism evidence="1">
    <name type="scientific">viral metagenome</name>
    <dbReference type="NCBI Taxonomy" id="1070528"/>
    <lineage>
        <taxon>unclassified sequences</taxon>
        <taxon>metagenomes</taxon>
        <taxon>organismal metagenomes</taxon>
    </lineage>
</organism>
<name>A0A6C0B678_9ZZZZ</name>
<sequence>MNNTFNTSRCYARLVSNPDKQCSRKQNGTCNFCNLHEKIWRTKGLATILNDKRVKIKFDFRVAVKNYDLVSIKKFQICLRGFIVRKNIYSRGISIYARHICINHIDCMELENIANIANKDFISYKDSKGLYWGFHIKTFQNLLKYKSKNPYNCQEIPEFAHEKFKNINCPFVKKKKKVFNKSLELQQKCIDIFQKIDRLNNYTKCSWFLSLNLVELKSLYYFIFDMWHYRLNLSPTEKIKYINGPQLFNIEYKIIRRYTNHYKLSNIILGIFDRLLTEGRTDSDKSTAANWILSALTLVNMDARLAFPWLYQAAYPH</sequence>
<accession>A0A6C0B678</accession>
<proteinExistence type="predicted"/>
<dbReference type="AlphaFoldDB" id="A0A6C0B678"/>